<reference evidence="3 4" key="1">
    <citation type="submission" date="2024-04" db="EMBL/GenBank/DDBJ databases">
        <authorList>
            <person name="Waldvogel A.-M."/>
            <person name="Schoenle A."/>
        </authorList>
    </citation>
    <scope>NUCLEOTIDE SEQUENCE [LARGE SCALE GENOMIC DNA]</scope>
</reference>
<dbReference type="InterPro" id="IPR004827">
    <property type="entry name" value="bZIP"/>
</dbReference>
<dbReference type="PROSITE" id="PS50217">
    <property type="entry name" value="BZIP"/>
    <property type="match status" value="1"/>
</dbReference>
<proteinExistence type="predicted"/>
<dbReference type="PANTHER" id="PTHR23351:SF51">
    <property type="entry name" value="BASIC LEUCINE ZIPPER TRANSCRIPTIONAL FACTOR ATF-LIKE"/>
    <property type="match status" value="1"/>
</dbReference>
<feature type="compositionally biased region" description="Low complexity" evidence="1">
    <location>
        <begin position="114"/>
        <end position="131"/>
    </location>
</feature>
<dbReference type="PANTHER" id="PTHR23351">
    <property type="entry name" value="FOS TRANSCRIPTION FACTOR-RELATED"/>
    <property type="match status" value="1"/>
</dbReference>
<protein>
    <recommendedName>
        <fullName evidence="2">BZIP domain-containing protein</fullName>
    </recommendedName>
</protein>
<dbReference type="InterPro" id="IPR000837">
    <property type="entry name" value="AP-1"/>
</dbReference>
<organism evidence="3 4">
    <name type="scientific">Knipowitschia caucasica</name>
    <name type="common">Caucasian dwarf goby</name>
    <name type="synonym">Pomatoschistus caucasicus</name>
    <dbReference type="NCBI Taxonomy" id="637954"/>
    <lineage>
        <taxon>Eukaryota</taxon>
        <taxon>Metazoa</taxon>
        <taxon>Chordata</taxon>
        <taxon>Craniata</taxon>
        <taxon>Vertebrata</taxon>
        <taxon>Euteleostomi</taxon>
        <taxon>Actinopterygii</taxon>
        <taxon>Neopterygii</taxon>
        <taxon>Teleostei</taxon>
        <taxon>Neoteleostei</taxon>
        <taxon>Acanthomorphata</taxon>
        <taxon>Gobiaria</taxon>
        <taxon>Gobiiformes</taxon>
        <taxon>Gobioidei</taxon>
        <taxon>Gobiidae</taxon>
        <taxon>Gobiinae</taxon>
        <taxon>Knipowitschia</taxon>
    </lineage>
</organism>
<evidence type="ECO:0000259" key="2">
    <source>
        <dbReference type="PROSITE" id="PS50217"/>
    </source>
</evidence>
<feature type="compositionally biased region" description="Pro residues" evidence="1">
    <location>
        <begin position="132"/>
        <end position="159"/>
    </location>
</feature>
<dbReference type="PROSITE" id="PS00036">
    <property type="entry name" value="BZIP_BASIC"/>
    <property type="match status" value="1"/>
</dbReference>
<dbReference type="GO" id="GO:0005634">
    <property type="term" value="C:nucleus"/>
    <property type="evidence" value="ECO:0007669"/>
    <property type="project" value="TreeGrafter"/>
</dbReference>
<keyword evidence="4" id="KW-1185">Reference proteome</keyword>
<dbReference type="GO" id="GO:0000981">
    <property type="term" value="F:DNA-binding transcription factor activity, RNA polymerase II-specific"/>
    <property type="evidence" value="ECO:0007669"/>
    <property type="project" value="TreeGrafter"/>
</dbReference>
<name>A0AAV2KQK9_KNICA</name>
<dbReference type="EMBL" id="OZ035841">
    <property type="protein sequence ID" value="CAL1590359.1"/>
    <property type="molecule type" value="Genomic_DNA"/>
</dbReference>
<evidence type="ECO:0000313" key="3">
    <source>
        <dbReference type="EMBL" id="CAL1590359.1"/>
    </source>
</evidence>
<accession>A0AAV2KQK9</accession>
<dbReference type="Proteomes" id="UP001497482">
    <property type="component" value="Chromosome 19"/>
</dbReference>
<dbReference type="AlphaFoldDB" id="A0AAV2KQK9"/>
<dbReference type="CDD" id="cd14701">
    <property type="entry name" value="bZIP_BATF"/>
    <property type="match status" value="1"/>
</dbReference>
<dbReference type="SMART" id="SM00338">
    <property type="entry name" value="BRLZ"/>
    <property type="match status" value="1"/>
</dbReference>
<feature type="compositionally biased region" description="Basic and acidic residues" evidence="1">
    <location>
        <begin position="36"/>
        <end position="56"/>
    </location>
</feature>
<feature type="region of interest" description="Disordered" evidence="1">
    <location>
        <begin position="1"/>
        <end position="65"/>
    </location>
</feature>
<evidence type="ECO:0000313" key="4">
    <source>
        <dbReference type="Proteomes" id="UP001497482"/>
    </source>
</evidence>
<dbReference type="Pfam" id="PF07716">
    <property type="entry name" value="bZIP_2"/>
    <property type="match status" value="1"/>
</dbReference>
<dbReference type="Gene3D" id="1.20.5.170">
    <property type="match status" value="1"/>
</dbReference>
<dbReference type="InterPro" id="IPR046347">
    <property type="entry name" value="bZIP_sf"/>
</dbReference>
<dbReference type="PRINTS" id="PR00042">
    <property type="entry name" value="LEUZIPPRFOS"/>
</dbReference>
<feature type="region of interest" description="Disordered" evidence="1">
    <location>
        <begin position="99"/>
        <end position="198"/>
    </location>
</feature>
<gene>
    <name evidence="3" type="ORF">KC01_LOCUS19876</name>
</gene>
<evidence type="ECO:0000256" key="1">
    <source>
        <dbReference type="SAM" id="MobiDB-lite"/>
    </source>
</evidence>
<dbReference type="SUPFAM" id="SSF57959">
    <property type="entry name" value="Leucine zipper domain"/>
    <property type="match status" value="1"/>
</dbReference>
<feature type="domain" description="BZIP" evidence="2">
    <location>
        <begin position="30"/>
        <end position="89"/>
    </location>
</feature>
<dbReference type="GO" id="GO:0000978">
    <property type="term" value="F:RNA polymerase II cis-regulatory region sequence-specific DNA binding"/>
    <property type="evidence" value="ECO:0007669"/>
    <property type="project" value="TreeGrafter"/>
</dbReference>
<sequence length="227" mass="24432">MDNGPRSRSESVSADDDCGSSSISDRDCPRRRRQKNRDAARRSRQKTTERADELHQELQSLEQENSRLQKEIRALKRDKDLFSSALEKHEPLCCRCPVAPPRVGRPGVGPPQLGPLLISPPGVGPRRVGPPRVGPPGVGPPQVGPPGVGPPQVGPPGVSPPVLQSVPLCHTSVGTEGQFERPFSSGPLPLEAPAPQDPLAPGPVDLALFNDLKLLLDDDWLLNVQQI</sequence>